<feature type="compositionally biased region" description="Polar residues" evidence="1">
    <location>
        <begin position="236"/>
        <end position="246"/>
    </location>
</feature>
<reference evidence="2 3" key="1">
    <citation type="submission" date="2020-02" db="EMBL/GenBank/DDBJ databases">
        <authorList>
            <person name="Ferguson B K."/>
        </authorList>
    </citation>
    <scope>NUCLEOTIDE SEQUENCE [LARGE SCALE GENOMIC DNA]</scope>
</reference>
<proteinExistence type="predicted"/>
<evidence type="ECO:0000256" key="1">
    <source>
        <dbReference type="SAM" id="MobiDB-lite"/>
    </source>
</evidence>
<feature type="compositionally biased region" description="Basic and acidic residues" evidence="1">
    <location>
        <begin position="142"/>
        <end position="154"/>
    </location>
</feature>
<evidence type="ECO:0000313" key="2">
    <source>
        <dbReference type="EMBL" id="CAB0028225.1"/>
    </source>
</evidence>
<organism evidence="2 3">
    <name type="scientific">Trichogramma brassicae</name>
    <dbReference type="NCBI Taxonomy" id="86971"/>
    <lineage>
        <taxon>Eukaryota</taxon>
        <taxon>Metazoa</taxon>
        <taxon>Ecdysozoa</taxon>
        <taxon>Arthropoda</taxon>
        <taxon>Hexapoda</taxon>
        <taxon>Insecta</taxon>
        <taxon>Pterygota</taxon>
        <taxon>Neoptera</taxon>
        <taxon>Endopterygota</taxon>
        <taxon>Hymenoptera</taxon>
        <taxon>Apocrita</taxon>
        <taxon>Proctotrupomorpha</taxon>
        <taxon>Chalcidoidea</taxon>
        <taxon>Trichogrammatidae</taxon>
        <taxon>Trichogramma</taxon>
    </lineage>
</organism>
<sequence>MNTTVNQTTGFCPLEIQTGQRPERFWTKYVPDFRQQQSHNQICDKARANIEKIGNKRAEMWNKNHKITTLKIGDLVLVKALRVPSSKAQRVAKLLSLYEGPYVVTRIFPEATYELGNPRTQKSRGRYHISNIRPYFLDEGQGEEKGEEAGEDRPGPTNRTVCAAQKDQEETTTPRGSPPCNPDRAEASSGRQPGLLLETAGERSRGSPTIGEADRGSVKINPHKKNGKESEEDSWSETSALSTASTWVDERHRGQDAPRALPSVSRKRRADDDHDSPRQRQQRTMLMHSWLKEMHGKEINWIPPMFLPPRAPIKPAAEWTSPCSTRPPSRRLPLPFRHTTLASSPSPLVLPSATSNRTGVIVSYALEYDTLGKIPCLPGEHRRRVHLSTWCIEGLSQGDTLGKIPRLPGEHRRRVHMSTWCIEGLSQGDTLGKIPRLPGEHHRRVHMSTWCIEGLSQVLNLMYRDHTDLVTRTLSAAWRWSMYALYPHAPMYYTYPIVEYSSIEICHEIAPLPSITSSFFRNKPEDKKSSARIVN</sequence>
<dbReference type="EMBL" id="CADCXV010000102">
    <property type="protein sequence ID" value="CAB0028225.1"/>
    <property type="molecule type" value="Genomic_DNA"/>
</dbReference>
<dbReference type="OrthoDB" id="115435at2759"/>
<accession>A0A6H5HV05</accession>
<feature type="region of interest" description="Disordered" evidence="1">
    <location>
        <begin position="133"/>
        <end position="282"/>
    </location>
</feature>
<dbReference type="Proteomes" id="UP000479190">
    <property type="component" value="Unassembled WGS sequence"/>
</dbReference>
<evidence type="ECO:0000313" key="3">
    <source>
        <dbReference type="Proteomes" id="UP000479190"/>
    </source>
</evidence>
<feature type="compositionally biased region" description="Basic and acidic residues" evidence="1">
    <location>
        <begin position="269"/>
        <end position="278"/>
    </location>
</feature>
<name>A0A6H5HV05_9HYME</name>
<protein>
    <submittedName>
        <fullName evidence="2">Uncharacterized protein</fullName>
    </submittedName>
</protein>
<dbReference type="AlphaFoldDB" id="A0A6H5HV05"/>
<gene>
    <name evidence="2" type="ORF">TBRA_LOCUS433</name>
</gene>
<keyword evidence="3" id="KW-1185">Reference proteome</keyword>